<name>A0A921TZP5_SORBI</name>
<reference evidence="2" key="2">
    <citation type="submission" date="2020-10" db="EMBL/GenBank/DDBJ databases">
        <authorList>
            <person name="Cooper E.A."/>
            <person name="Brenton Z.W."/>
            <person name="Flinn B.S."/>
            <person name="Jenkins J."/>
            <person name="Shu S."/>
            <person name="Flowers D."/>
            <person name="Luo F."/>
            <person name="Wang Y."/>
            <person name="Xia P."/>
            <person name="Barry K."/>
            <person name="Daum C."/>
            <person name="Lipzen A."/>
            <person name="Yoshinaga Y."/>
            <person name="Schmutz J."/>
            <person name="Saski C."/>
            <person name="Vermerris W."/>
            <person name="Kresovich S."/>
        </authorList>
    </citation>
    <scope>NUCLEOTIDE SEQUENCE</scope>
</reference>
<evidence type="ECO:0000256" key="1">
    <source>
        <dbReference type="SAM" id="MobiDB-lite"/>
    </source>
</evidence>
<sequence length="85" mass="9025">MNHFSLPSYFSVPAAEPPSTTTGGVPPSNSTASPPASPAFVGTNDGTKQSKRPAPLTECVSDQTSMEYTTMQHTQRRGGLEAWKI</sequence>
<dbReference type="Proteomes" id="UP000807115">
    <property type="component" value="Chromosome 10"/>
</dbReference>
<feature type="region of interest" description="Disordered" evidence="1">
    <location>
        <begin position="1"/>
        <end position="85"/>
    </location>
</feature>
<dbReference type="EMBL" id="CM027689">
    <property type="protein sequence ID" value="KAG0512905.1"/>
    <property type="molecule type" value="Genomic_DNA"/>
</dbReference>
<comment type="caution">
    <text evidence="2">The sequence shown here is derived from an EMBL/GenBank/DDBJ whole genome shotgun (WGS) entry which is preliminary data.</text>
</comment>
<evidence type="ECO:0000313" key="3">
    <source>
        <dbReference type="Proteomes" id="UP000807115"/>
    </source>
</evidence>
<reference evidence="2" key="1">
    <citation type="journal article" date="2019" name="BMC Genomics">
        <title>A new reference genome for Sorghum bicolor reveals high levels of sequence similarity between sweet and grain genotypes: implications for the genetics of sugar metabolism.</title>
        <authorList>
            <person name="Cooper E.A."/>
            <person name="Brenton Z.W."/>
            <person name="Flinn B.S."/>
            <person name="Jenkins J."/>
            <person name="Shu S."/>
            <person name="Flowers D."/>
            <person name="Luo F."/>
            <person name="Wang Y."/>
            <person name="Xia P."/>
            <person name="Barry K."/>
            <person name="Daum C."/>
            <person name="Lipzen A."/>
            <person name="Yoshinaga Y."/>
            <person name="Schmutz J."/>
            <person name="Saski C."/>
            <person name="Vermerris W."/>
            <person name="Kresovich S."/>
        </authorList>
    </citation>
    <scope>NUCLEOTIDE SEQUENCE</scope>
</reference>
<protein>
    <submittedName>
        <fullName evidence="2">Uncharacterized protein</fullName>
    </submittedName>
</protein>
<gene>
    <name evidence="2" type="ORF">BDA96_10G055000</name>
</gene>
<evidence type="ECO:0000313" key="2">
    <source>
        <dbReference type="EMBL" id="KAG0512905.1"/>
    </source>
</evidence>
<proteinExistence type="predicted"/>
<feature type="compositionally biased region" description="Low complexity" evidence="1">
    <location>
        <begin position="17"/>
        <end position="34"/>
    </location>
</feature>
<dbReference type="AlphaFoldDB" id="A0A921TZP5"/>
<feature type="compositionally biased region" description="Polar residues" evidence="1">
    <location>
        <begin position="60"/>
        <end position="73"/>
    </location>
</feature>
<accession>A0A921TZP5</accession>
<organism evidence="2 3">
    <name type="scientific">Sorghum bicolor</name>
    <name type="common">Sorghum</name>
    <name type="synonym">Sorghum vulgare</name>
    <dbReference type="NCBI Taxonomy" id="4558"/>
    <lineage>
        <taxon>Eukaryota</taxon>
        <taxon>Viridiplantae</taxon>
        <taxon>Streptophyta</taxon>
        <taxon>Embryophyta</taxon>
        <taxon>Tracheophyta</taxon>
        <taxon>Spermatophyta</taxon>
        <taxon>Magnoliopsida</taxon>
        <taxon>Liliopsida</taxon>
        <taxon>Poales</taxon>
        <taxon>Poaceae</taxon>
        <taxon>PACMAD clade</taxon>
        <taxon>Panicoideae</taxon>
        <taxon>Andropogonodae</taxon>
        <taxon>Andropogoneae</taxon>
        <taxon>Sorghinae</taxon>
        <taxon>Sorghum</taxon>
    </lineage>
</organism>